<protein>
    <recommendedName>
        <fullName evidence="2">histidine kinase</fullName>
        <ecNumber evidence="2">2.7.13.3</ecNumber>
    </recommendedName>
</protein>
<dbReference type="InterPro" id="IPR000700">
    <property type="entry name" value="PAS-assoc_C"/>
</dbReference>
<dbReference type="GO" id="GO:0032259">
    <property type="term" value="P:methylation"/>
    <property type="evidence" value="ECO:0007669"/>
    <property type="project" value="UniProtKB-KW"/>
</dbReference>
<dbReference type="SUPFAM" id="SSF47384">
    <property type="entry name" value="Homodimeric domain of signal transducing histidine kinase"/>
    <property type="match status" value="1"/>
</dbReference>
<dbReference type="InterPro" id="IPR013655">
    <property type="entry name" value="PAS_fold_3"/>
</dbReference>
<dbReference type="InterPro" id="IPR003661">
    <property type="entry name" value="HisK_dim/P_dom"/>
</dbReference>
<dbReference type="PANTHER" id="PTHR43047">
    <property type="entry name" value="TWO-COMPONENT HISTIDINE PROTEIN KINASE"/>
    <property type="match status" value="1"/>
</dbReference>
<keyword evidence="12" id="KW-0489">Methyltransferase</keyword>
<evidence type="ECO:0000256" key="2">
    <source>
        <dbReference type="ARBA" id="ARBA00012438"/>
    </source>
</evidence>
<dbReference type="GO" id="GO:0009927">
    <property type="term" value="F:histidine phosphotransfer kinase activity"/>
    <property type="evidence" value="ECO:0007669"/>
    <property type="project" value="TreeGrafter"/>
</dbReference>
<dbReference type="InterPro" id="IPR005467">
    <property type="entry name" value="His_kinase_dom"/>
</dbReference>
<dbReference type="Gene3D" id="3.40.50.2300">
    <property type="match status" value="1"/>
</dbReference>
<dbReference type="SUPFAM" id="SSF55785">
    <property type="entry name" value="PYP-like sensor domain (PAS domain)"/>
    <property type="match status" value="1"/>
</dbReference>
<dbReference type="CDD" id="cd00082">
    <property type="entry name" value="HisKA"/>
    <property type="match status" value="1"/>
</dbReference>
<evidence type="ECO:0000256" key="8">
    <source>
        <dbReference type="PROSITE-ProRule" id="PRU00169"/>
    </source>
</evidence>
<dbReference type="SUPFAM" id="SSF52172">
    <property type="entry name" value="CheY-like"/>
    <property type="match status" value="1"/>
</dbReference>
<dbReference type="PROSITE" id="PS50109">
    <property type="entry name" value="HIS_KIN"/>
    <property type="match status" value="1"/>
</dbReference>
<evidence type="ECO:0000256" key="6">
    <source>
        <dbReference type="ARBA" id="ARBA00023012"/>
    </source>
</evidence>
<evidence type="ECO:0000313" key="12">
    <source>
        <dbReference type="EMBL" id="CAA9319874.1"/>
    </source>
</evidence>
<dbReference type="InterPro" id="IPR035965">
    <property type="entry name" value="PAS-like_dom_sf"/>
</dbReference>
<dbReference type="Gene3D" id="3.30.450.20">
    <property type="entry name" value="PAS domain"/>
    <property type="match status" value="2"/>
</dbReference>
<keyword evidence="5 12" id="KW-0418">Kinase</keyword>
<dbReference type="Pfam" id="PF08447">
    <property type="entry name" value="PAS_3"/>
    <property type="match status" value="1"/>
</dbReference>
<dbReference type="SMART" id="SM00448">
    <property type="entry name" value="REC"/>
    <property type="match status" value="1"/>
</dbReference>
<dbReference type="Gene3D" id="1.10.287.130">
    <property type="match status" value="1"/>
</dbReference>
<dbReference type="InterPro" id="IPR011006">
    <property type="entry name" value="CheY-like_superfamily"/>
</dbReference>
<dbReference type="PRINTS" id="PR00344">
    <property type="entry name" value="BCTRLSENSOR"/>
</dbReference>
<dbReference type="InterPro" id="IPR036890">
    <property type="entry name" value="HATPase_C_sf"/>
</dbReference>
<dbReference type="SUPFAM" id="SSF55874">
    <property type="entry name" value="ATPase domain of HSP90 chaperone/DNA topoisomerase II/histidine kinase"/>
    <property type="match status" value="1"/>
</dbReference>
<keyword evidence="6" id="KW-0902">Two-component regulatory system</keyword>
<dbReference type="GO" id="GO:0005886">
    <property type="term" value="C:plasma membrane"/>
    <property type="evidence" value="ECO:0007669"/>
    <property type="project" value="TreeGrafter"/>
</dbReference>
<dbReference type="Pfam" id="PF00512">
    <property type="entry name" value="HisKA"/>
    <property type="match status" value="1"/>
</dbReference>
<dbReference type="FunFam" id="3.30.565.10:FF:000006">
    <property type="entry name" value="Sensor histidine kinase WalK"/>
    <property type="match status" value="1"/>
</dbReference>
<dbReference type="GO" id="GO:0000155">
    <property type="term" value="F:phosphorelay sensor kinase activity"/>
    <property type="evidence" value="ECO:0007669"/>
    <property type="project" value="InterPro"/>
</dbReference>
<feature type="domain" description="PAC" evidence="11">
    <location>
        <begin position="247"/>
        <end position="300"/>
    </location>
</feature>
<dbReference type="InterPro" id="IPR004358">
    <property type="entry name" value="Sig_transdc_His_kin-like_C"/>
</dbReference>
<organism evidence="12">
    <name type="scientific">uncultured Lysobacter sp</name>
    <dbReference type="NCBI Taxonomy" id="271060"/>
    <lineage>
        <taxon>Bacteria</taxon>
        <taxon>Pseudomonadati</taxon>
        <taxon>Pseudomonadota</taxon>
        <taxon>Gammaproteobacteria</taxon>
        <taxon>Lysobacterales</taxon>
        <taxon>Lysobacteraceae</taxon>
        <taxon>Lysobacter</taxon>
        <taxon>environmental samples</taxon>
    </lineage>
</organism>
<dbReference type="AlphaFoldDB" id="A0A6J4L1E1"/>
<comment type="catalytic activity">
    <reaction evidence="1">
        <text>ATP + protein L-histidine = ADP + protein N-phospho-L-histidine.</text>
        <dbReference type="EC" id="2.7.13.3"/>
    </reaction>
</comment>
<dbReference type="InterPro" id="IPR000014">
    <property type="entry name" value="PAS"/>
</dbReference>
<feature type="domain" description="Histidine kinase" evidence="9">
    <location>
        <begin position="311"/>
        <end position="529"/>
    </location>
</feature>
<dbReference type="PANTHER" id="PTHR43047:SF72">
    <property type="entry name" value="OSMOSENSING HISTIDINE PROTEIN KINASE SLN1"/>
    <property type="match status" value="1"/>
</dbReference>
<dbReference type="InterPro" id="IPR001789">
    <property type="entry name" value="Sig_transdc_resp-reg_receiver"/>
</dbReference>
<dbReference type="PROSITE" id="PS50110">
    <property type="entry name" value="RESPONSE_REGULATORY"/>
    <property type="match status" value="1"/>
</dbReference>
<dbReference type="InterPro" id="IPR003594">
    <property type="entry name" value="HATPase_dom"/>
</dbReference>
<dbReference type="SMART" id="SM00388">
    <property type="entry name" value="HisKA"/>
    <property type="match status" value="1"/>
</dbReference>
<evidence type="ECO:0000259" key="9">
    <source>
        <dbReference type="PROSITE" id="PS50109"/>
    </source>
</evidence>
<feature type="domain" description="Response regulatory" evidence="10">
    <location>
        <begin position="551"/>
        <end position="667"/>
    </location>
</feature>
<dbReference type="CDD" id="cd17580">
    <property type="entry name" value="REC_2_DhkD-like"/>
    <property type="match status" value="1"/>
</dbReference>
<feature type="modified residue" description="4-aspartylphosphate" evidence="8">
    <location>
        <position position="600"/>
    </location>
</feature>
<reference evidence="12" key="1">
    <citation type="submission" date="2020-02" db="EMBL/GenBank/DDBJ databases">
        <authorList>
            <person name="Meier V. D."/>
        </authorList>
    </citation>
    <scope>NUCLEOTIDE SEQUENCE</scope>
    <source>
        <strain evidence="12">AVDCRST_MAG71</strain>
    </source>
</reference>
<dbReference type="EC" id="2.7.13.3" evidence="2"/>
<dbReference type="InterPro" id="IPR036097">
    <property type="entry name" value="HisK_dim/P_sf"/>
</dbReference>
<keyword evidence="7" id="KW-0472">Membrane</keyword>
<dbReference type="Pfam" id="PF02518">
    <property type="entry name" value="HATPase_c"/>
    <property type="match status" value="1"/>
</dbReference>
<evidence type="ECO:0000256" key="1">
    <source>
        <dbReference type="ARBA" id="ARBA00000085"/>
    </source>
</evidence>
<keyword evidence="4 12" id="KW-0808">Transferase</keyword>
<evidence type="ECO:0000256" key="4">
    <source>
        <dbReference type="ARBA" id="ARBA00022679"/>
    </source>
</evidence>
<dbReference type="FunFam" id="1.10.287.130:FF:000001">
    <property type="entry name" value="Two-component sensor histidine kinase"/>
    <property type="match status" value="1"/>
</dbReference>
<dbReference type="GO" id="GO:0008168">
    <property type="term" value="F:methyltransferase activity"/>
    <property type="evidence" value="ECO:0007669"/>
    <property type="project" value="UniProtKB-KW"/>
</dbReference>
<evidence type="ECO:0000256" key="3">
    <source>
        <dbReference type="ARBA" id="ARBA00022553"/>
    </source>
</evidence>
<gene>
    <name evidence="12" type="ORF">AVDCRST_MAG71-1206</name>
</gene>
<accession>A0A6J4L1E1</accession>
<keyword evidence="3 8" id="KW-0597">Phosphoprotein</keyword>
<evidence type="ECO:0000259" key="10">
    <source>
        <dbReference type="PROSITE" id="PS50110"/>
    </source>
</evidence>
<dbReference type="PROSITE" id="PS50113">
    <property type="entry name" value="PAC"/>
    <property type="match status" value="1"/>
</dbReference>
<evidence type="ECO:0000259" key="11">
    <source>
        <dbReference type="PROSITE" id="PS50113"/>
    </source>
</evidence>
<dbReference type="CDD" id="cd00075">
    <property type="entry name" value="HATPase"/>
    <property type="match status" value="1"/>
</dbReference>
<evidence type="ECO:0000256" key="7">
    <source>
        <dbReference type="ARBA" id="ARBA00023136"/>
    </source>
</evidence>
<dbReference type="SMART" id="SM00387">
    <property type="entry name" value="HATPase_c"/>
    <property type="match status" value="1"/>
</dbReference>
<dbReference type="CDD" id="cd00130">
    <property type="entry name" value="PAS"/>
    <property type="match status" value="1"/>
</dbReference>
<dbReference type="NCBIfam" id="TIGR00229">
    <property type="entry name" value="sensory_box"/>
    <property type="match status" value="1"/>
</dbReference>
<dbReference type="EMBL" id="CADCUA010000313">
    <property type="protein sequence ID" value="CAA9319874.1"/>
    <property type="molecule type" value="Genomic_DNA"/>
</dbReference>
<evidence type="ECO:0000256" key="5">
    <source>
        <dbReference type="ARBA" id="ARBA00022777"/>
    </source>
</evidence>
<proteinExistence type="predicted"/>
<dbReference type="Pfam" id="PF00072">
    <property type="entry name" value="Response_reg"/>
    <property type="match status" value="1"/>
</dbReference>
<sequence length="669" mass="71861">MSQSRTTMEATLRTLGAAGCDIASTDWSSHALGAMPRWPDELRIALQITLGSAFPAALAWGPDLHVFYNDAYAPILGDRRVRAQGTALAELWSEAWPDLQPIVMRAYGGEPLSFKDQPFEIHRFGKRGTAYFTFSWSPVPGPDGGRGGVLSTLVETTETVLANMRLSESEERLQMALDASGEIGIWSYDPATGLSSGDERCAAIFELDPAVLAAGIPIPRIGEKIHDDDREANRRAMQDALAGHVGYEAEYRVPQRDGSIRWVASKGRVLPGNSAARAPRFTGVLQDVTRRKQVEEEARQASARKDEFLAMLAHELRNPLAPIRAAADLLSMSQLDEAQLRRTSSIISRQVAHMTGLVDDLLDISRVTQGLVSLDRSLLDLGAVAMAAVEQVRPLLDAKGHRLTLDLAADAQPVVGDEKRLVQVVANLLTNAAKYTADQGNIAVRMRDRGAQVVLSVADDGIGMNPELVQRAFELFTQGERTPDRAQGGLGVGLALVRSLVEAHGGSVSVRSEGPGKGSEFEVRLPAATGATASTGSQPAGGPPRAAAPLRVLIVDDNEDAATVLAMFLEALGYDCAVEYDSTSALERALRERPDVCLLDIGLPMMDGNALASQLRSQPETARTLLIAVTGYGDERDRQKSAQAGFDHHLVKPVDTARLAELIAGVRPG</sequence>
<dbReference type="Gene3D" id="3.30.565.10">
    <property type="entry name" value="Histidine kinase-like ATPase, C-terminal domain"/>
    <property type="match status" value="1"/>
</dbReference>
<name>A0A6J4L1E1_9GAMM</name>